<organism evidence="1 2">
    <name type="scientific">Methylocystis heyeri</name>
    <dbReference type="NCBI Taxonomy" id="391905"/>
    <lineage>
        <taxon>Bacteria</taxon>
        <taxon>Pseudomonadati</taxon>
        <taxon>Pseudomonadota</taxon>
        <taxon>Alphaproteobacteria</taxon>
        <taxon>Hyphomicrobiales</taxon>
        <taxon>Methylocystaceae</taxon>
        <taxon>Methylocystis</taxon>
    </lineage>
</organism>
<name>A0A6B8KC44_9HYPH</name>
<dbReference type="Proteomes" id="UP000309061">
    <property type="component" value="Chromosome"/>
</dbReference>
<dbReference type="RefSeq" id="WP_136496249.1">
    <property type="nucleotide sequence ID" value="NZ_CP046052.1"/>
</dbReference>
<evidence type="ECO:0000313" key="2">
    <source>
        <dbReference type="Proteomes" id="UP000309061"/>
    </source>
</evidence>
<keyword evidence="2" id="KW-1185">Reference proteome</keyword>
<evidence type="ECO:0000313" key="1">
    <source>
        <dbReference type="EMBL" id="QGM45984.1"/>
    </source>
</evidence>
<proteinExistence type="predicted"/>
<gene>
    <name evidence="1" type="ORF">H2LOC_009875</name>
</gene>
<reference evidence="1 2" key="1">
    <citation type="submission" date="2019-11" db="EMBL/GenBank/DDBJ databases">
        <title>The genome sequence of Methylocystis heyeri.</title>
        <authorList>
            <person name="Oshkin I.Y."/>
            <person name="Miroshnikov K."/>
            <person name="Dedysh S.N."/>
        </authorList>
    </citation>
    <scope>NUCLEOTIDE SEQUENCE [LARGE SCALE GENOMIC DNA]</scope>
    <source>
        <strain evidence="1 2">H2</strain>
    </source>
</reference>
<dbReference type="AlphaFoldDB" id="A0A6B8KC44"/>
<protein>
    <submittedName>
        <fullName evidence="1">Uncharacterized protein</fullName>
    </submittedName>
</protein>
<accession>A0A6B8KC44</accession>
<dbReference type="KEGG" id="mhey:H2LOC_009875"/>
<dbReference type="EMBL" id="CP046052">
    <property type="protein sequence ID" value="QGM45984.1"/>
    <property type="molecule type" value="Genomic_DNA"/>
</dbReference>
<sequence>MDTVELRALQRTVTELLDLKAIFLSRFEDAVISALPPDIRSLVEAAIEREAESEYKSRVLRAIRRHAFPSRVSILQDNSCHWIHEVVDDAVNAAKYEVIEIVKGTKAENRAPAHEEAA</sequence>